<gene>
    <name evidence="2" type="ORF">ABI_15610</name>
</gene>
<dbReference type="Proteomes" id="UP000006512">
    <property type="component" value="Unassembled WGS sequence"/>
</dbReference>
<evidence type="ECO:0000313" key="3">
    <source>
        <dbReference type="Proteomes" id="UP000006512"/>
    </source>
</evidence>
<dbReference type="STRING" id="715226.ABI_15610"/>
<name>F4QJD8_9CAUL</name>
<dbReference type="PROSITE" id="PS50943">
    <property type="entry name" value="HTH_CROC1"/>
    <property type="match status" value="1"/>
</dbReference>
<dbReference type="InterPro" id="IPR010982">
    <property type="entry name" value="Lambda_DNA-bd_dom_sf"/>
</dbReference>
<dbReference type="HOGENOM" id="CLU_123886_0_0_5"/>
<dbReference type="AlphaFoldDB" id="F4QJD8"/>
<dbReference type="SMART" id="SM00530">
    <property type="entry name" value="HTH_XRE"/>
    <property type="match status" value="1"/>
</dbReference>
<dbReference type="EMBL" id="GL883077">
    <property type="protein sequence ID" value="EGF93121.1"/>
    <property type="molecule type" value="Genomic_DNA"/>
</dbReference>
<organism evidence="2 3">
    <name type="scientific">Asticcacaulis biprosthecium C19</name>
    <dbReference type="NCBI Taxonomy" id="715226"/>
    <lineage>
        <taxon>Bacteria</taxon>
        <taxon>Pseudomonadati</taxon>
        <taxon>Pseudomonadota</taxon>
        <taxon>Alphaproteobacteria</taxon>
        <taxon>Caulobacterales</taxon>
        <taxon>Caulobacteraceae</taxon>
        <taxon>Asticcacaulis</taxon>
    </lineage>
</organism>
<evidence type="ECO:0000313" key="2">
    <source>
        <dbReference type="EMBL" id="EGF93121.1"/>
    </source>
</evidence>
<protein>
    <submittedName>
        <fullName evidence="2">Helix-turn-helix family protein</fullName>
    </submittedName>
</protein>
<feature type="domain" description="HTH cro/C1-type" evidence="1">
    <location>
        <begin position="36"/>
        <end position="92"/>
    </location>
</feature>
<reference evidence="3" key="1">
    <citation type="submission" date="2011-03" db="EMBL/GenBank/DDBJ databases">
        <title>Draft genome sequence of Brevundimonas diminuta.</title>
        <authorList>
            <person name="Brown P.J.B."/>
            <person name="Buechlein A."/>
            <person name="Hemmerich C."/>
            <person name="Brun Y.V."/>
        </authorList>
    </citation>
    <scope>NUCLEOTIDE SEQUENCE [LARGE SCALE GENOMIC DNA]</scope>
    <source>
        <strain evidence="3">C19</strain>
    </source>
</reference>
<dbReference type="InterPro" id="IPR013435">
    <property type="entry name" value="Mobile_mystery_prot_A"/>
</dbReference>
<dbReference type="RefSeq" id="WP_006272310.1">
    <property type="nucleotide sequence ID" value="NZ_GL883077.1"/>
</dbReference>
<dbReference type="eggNOG" id="COG1396">
    <property type="taxonomic scope" value="Bacteria"/>
</dbReference>
<dbReference type="GO" id="GO:0003677">
    <property type="term" value="F:DNA binding"/>
    <property type="evidence" value="ECO:0007669"/>
    <property type="project" value="InterPro"/>
</dbReference>
<dbReference type="NCBIfam" id="TIGR02612">
    <property type="entry name" value="mob_myst_A"/>
    <property type="match status" value="1"/>
</dbReference>
<dbReference type="CDD" id="cd00093">
    <property type="entry name" value="HTH_XRE"/>
    <property type="match status" value="1"/>
</dbReference>
<dbReference type="InterPro" id="IPR001387">
    <property type="entry name" value="Cro/C1-type_HTH"/>
</dbReference>
<sequence>MFDGNNREALARKHLDRIFQTARLDGLRQRPPKGWVRAIRDALGLTNKQLSARLGKAHSTLVRLESSEMADTISLSTLRAAAEAMDCTLVYALVPNKPLEQTVRERAGALADQQLARVHHTMGLEDQAVRGEDLTDERERLISAILARGGRHLWEDQ</sequence>
<accession>F4QJD8</accession>
<evidence type="ECO:0000259" key="1">
    <source>
        <dbReference type="PROSITE" id="PS50943"/>
    </source>
</evidence>
<keyword evidence="3" id="KW-1185">Reference proteome</keyword>
<dbReference type="SUPFAM" id="SSF47413">
    <property type="entry name" value="lambda repressor-like DNA-binding domains"/>
    <property type="match status" value="1"/>
</dbReference>
<dbReference type="Pfam" id="PF01381">
    <property type="entry name" value="HTH_3"/>
    <property type="match status" value="1"/>
</dbReference>
<dbReference type="Gene3D" id="1.10.260.40">
    <property type="entry name" value="lambda repressor-like DNA-binding domains"/>
    <property type="match status" value="1"/>
</dbReference>
<proteinExistence type="predicted"/>
<dbReference type="OrthoDB" id="9785949at2"/>